<organism evidence="1 2">
    <name type="scientific">Candidatus Woesebacteria bacterium GW2011_GWA2_40_7</name>
    <dbReference type="NCBI Taxonomy" id="1618562"/>
    <lineage>
        <taxon>Bacteria</taxon>
        <taxon>Candidatus Woeseibacteriota</taxon>
    </lineage>
</organism>
<evidence type="ECO:0000313" key="2">
    <source>
        <dbReference type="Proteomes" id="UP000034013"/>
    </source>
</evidence>
<dbReference type="Proteomes" id="UP000034013">
    <property type="component" value="Unassembled WGS sequence"/>
</dbReference>
<evidence type="ECO:0000313" key="1">
    <source>
        <dbReference type="EMBL" id="KKR71975.1"/>
    </source>
</evidence>
<sequence length="132" mass="15153">MIYDLRFKIKTKINIKFIKIIIVLMVIVFATKVAKTVFAQEVLPLTVVPPKQEVLVNPGEKFTTTVKYLNQSSSPVNGTISVLDFIVEDKTPISPYRSRLTFRKTQPPEDVTQQFCSNQQSIRLEVVRKERP</sequence>
<dbReference type="EMBL" id="LBZO01000049">
    <property type="protein sequence ID" value="KKR71975.1"/>
    <property type="molecule type" value="Genomic_DNA"/>
</dbReference>
<proteinExistence type="predicted"/>
<accession>A0A0G0VJ13</accession>
<dbReference type="AlphaFoldDB" id="A0A0G0VJ13"/>
<reference evidence="1 2" key="1">
    <citation type="journal article" date="2015" name="Nature">
        <title>rRNA introns, odd ribosomes, and small enigmatic genomes across a large radiation of phyla.</title>
        <authorList>
            <person name="Brown C.T."/>
            <person name="Hug L.A."/>
            <person name="Thomas B.C."/>
            <person name="Sharon I."/>
            <person name="Castelle C.J."/>
            <person name="Singh A."/>
            <person name="Wilkins M.J."/>
            <person name="Williams K.H."/>
            <person name="Banfield J.F."/>
        </authorList>
    </citation>
    <scope>NUCLEOTIDE SEQUENCE [LARGE SCALE GENOMIC DNA]</scope>
</reference>
<comment type="caution">
    <text evidence="1">The sequence shown here is derived from an EMBL/GenBank/DDBJ whole genome shotgun (WGS) entry which is preliminary data.</text>
</comment>
<name>A0A0G0VJ13_9BACT</name>
<gene>
    <name evidence="1" type="ORF">UU16_C0049G0006</name>
</gene>
<protein>
    <submittedName>
        <fullName evidence="1">Uncharacterized protein</fullName>
    </submittedName>
</protein>